<sequence>MDSYRPNYGPPRPSARAADPMDGNQDPSFHNLNLSQAPAGDFNPQEAIFDTGASHHLTGDKSVLFNFTTLSKPIPLKVATNGKMQFITARGHLHFTGPNGTTVIIKDILFCPFANITLISPAALRLSGFSLSYDCRDDSFNIFSPFSFWVKCPLNLSTRKWQLPPPLLNRSLLYHPATVSDLSFSFNTVDTKEINDIFLLPVPEGRDPSWRAPSLTETEKYLLHLHKRFGHNVNTLTKEGRIFEPLEILNVDLIGYNEVKVIEKKSEATSALIEVILRLETSTGKKLKILRSDNGGEFSSKILGQFLKIKGITAERSIAYHHYQNGAVERFNRTLQETGRRLLLNSGLDRSFWGLAFQWAGMILNRIPNKASGDITPFKKMLGRKPLMDRLTPFGSKAYVHIPAEKRQKLDDRAVEGRVIAYLPNSKGWCFWIPKSNGFINSAVAKFLDTDDKDLVPALITTTAIHPKKNDLSFIVNRFQLGDFSDEILVDQQEALVEALLADSHDYTLPKTYNQALKDKDASEWMTAIKEELKNLDDLGVWDVKLVPDGTRILGARWVFAKKFNDLGAVIRHKARYVAKGYTQSDDETGGTFAPTATFTSMKIVLAIAAKNNWPVHSFDFVAAYLNSPITEEVWVEALKGLDVPKGYACRLKRALYGTKQAARCWWKHLSGILSSLGYKSSQYDTSVYCLKHGDDRNVVWIHVDDGIITGSSTETLQELARDLQTLINIKWSEGIDNIVGLSITRDESGFTLRQPNLTSKILSERWDGATTVKTPFPTENLLETNPDSSGIDPTEYLSIVGSLSYLAVATRPDISFSVNFLARFSKNPSREHWRFLNHLINYLAGTRDQALYIKPRKGAPAISCFVDANWGGEFSRSTHGMIIFCFGCPVAWISKRLATVASSTAHAEYMAMGIGVREVLWIRNLLCDMVGEEFTAEVFCDNQAAIKVATNDGSNKRTRHTDRDFYISNQAFYRGQIKLEWVSTKIQFADIFTKNLSPILHLDQTKVIQGAVPSSGGVL</sequence>
<dbReference type="EMBL" id="CM045880">
    <property type="protein sequence ID" value="KAI7938301.1"/>
    <property type="molecule type" value="Genomic_DNA"/>
</dbReference>
<keyword evidence="2" id="KW-1185">Reference proteome</keyword>
<organism evidence="1 2">
    <name type="scientific">Puccinia striiformis f. sp. tritici</name>
    <dbReference type="NCBI Taxonomy" id="168172"/>
    <lineage>
        <taxon>Eukaryota</taxon>
        <taxon>Fungi</taxon>
        <taxon>Dikarya</taxon>
        <taxon>Basidiomycota</taxon>
        <taxon>Pucciniomycotina</taxon>
        <taxon>Pucciniomycetes</taxon>
        <taxon>Pucciniales</taxon>
        <taxon>Pucciniaceae</taxon>
        <taxon>Puccinia</taxon>
    </lineage>
</organism>
<evidence type="ECO:0000313" key="1">
    <source>
        <dbReference type="EMBL" id="KAI7938301.1"/>
    </source>
</evidence>
<protein>
    <submittedName>
        <fullName evidence="1">Uncharacterized protein</fullName>
    </submittedName>
</protein>
<gene>
    <name evidence="1" type="ORF">MJO28_015221</name>
</gene>
<name>A0ACC0DT27_9BASI</name>
<reference evidence="2" key="1">
    <citation type="journal article" date="2018" name="BMC Genomics">
        <title>Genomic insights into host adaptation between the wheat stripe rust pathogen (Puccinia striiformis f. sp. tritici) and the barley stripe rust pathogen (Puccinia striiformis f. sp. hordei).</title>
        <authorList>
            <person name="Xia C."/>
            <person name="Wang M."/>
            <person name="Yin C."/>
            <person name="Cornejo O.E."/>
            <person name="Hulbert S.H."/>
            <person name="Chen X."/>
        </authorList>
    </citation>
    <scope>NUCLEOTIDE SEQUENCE [LARGE SCALE GENOMIC DNA]</scope>
    <source>
        <strain evidence="2">93-210</strain>
    </source>
</reference>
<proteinExistence type="predicted"/>
<comment type="caution">
    <text evidence="1">The sequence shown here is derived from an EMBL/GenBank/DDBJ whole genome shotgun (WGS) entry which is preliminary data.</text>
</comment>
<reference evidence="1 2" key="3">
    <citation type="journal article" date="2022" name="Microbiol. Spectr.">
        <title>Folding features and dynamics of 3D genome architecture in plant fungal pathogens.</title>
        <authorList>
            <person name="Xia C."/>
        </authorList>
    </citation>
    <scope>NUCLEOTIDE SEQUENCE [LARGE SCALE GENOMIC DNA]</scope>
    <source>
        <strain evidence="1 2">93-210</strain>
    </source>
</reference>
<dbReference type="Proteomes" id="UP001060170">
    <property type="component" value="Chromosome 16"/>
</dbReference>
<reference evidence="2" key="2">
    <citation type="journal article" date="2018" name="Mol. Plant Microbe Interact.">
        <title>Genome sequence resources for the wheat stripe rust pathogen (Puccinia striiformis f. sp. tritici) and the barley stripe rust pathogen (Puccinia striiformis f. sp. hordei).</title>
        <authorList>
            <person name="Xia C."/>
            <person name="Wang M."/>
            <person name="Yin C."/>
            <person name="Cornejo O.E."/>
            <person name="Hulbert S.H."/>
            <person name="Chen X."/>
        </authorList>
    </citation>
    <scope>NUCLEOTIDE SEQUENCE [LARGE SCALE GENOMIC DNA]</scope>
    <source>
        <strain evidence="2">93-210</strain>
    </source>
</reference>
<evidence type="ECO:0000313" key="2">
    <source>
        <dbReference type="Proteomes" id="UP001060170"/>
    </source>
</evidence>
<accession>A0ACC0DT27</accession>